<dbReference type="GeneID" id="81393977"/>
<reference evidence="3" key="1">
    <citation type="submission" date="2022-11" db="EMBL/GenBank/DDBJ databases">
        <authorList>
            <person name="Petersen C."/>
        </authorList>
    </citation>
    <scope>NUCLEOTIDE SEQUENCE</scope>
    <source>
        <strain evidence="3">IBT 34128</strain>
    </source>
</reference>
<feature type="domain" description="3-hydroxyacyl-CoA dehydrogenase NAD binding" evidence="2">
    <location>
        <begin position="9"/>
        <end position="160"/>
    </location>
</feature>
<dbReference type="SMART" id="SM00135">
    <property type="entry name" value="LY"/>
    <property type="match status" value="3"/>
</dbReference>
<comment type="caution">
    <text evidence="3">The sequence shown here is derived from an EMBL/GenBank/DDBJ whole genome shotgun (WGS) entry which is preliminary data.</text>
</comment>
<dbReference type="SUPFAM" id="SSF63825">
    <property type="entry name" value="YWTD domain"/>
    <property type="match status" value="1"/>
</dbReference>
<dbReference type="SUPFAM" id="SSF51735">
    <property type="entry name" value="NAD(P)-binding Rossmann-fold domains"/>
    <property type="match status" value="1"/>
</dbReference>
<dbReference type="PANTHER" id="PTHR48075">
    <property type="entry name" value="3-HYDROXYACYL-COA DEHYDROGENASE FAMILY PROTEIN"/>
    <property type="match status" value="1"/>
</dbReference>
<proteinExistence type="predicted"/>
<evidence type="ECO:0000313" key="3">
    <source>
        <dbReference type="EMBL" id="KAJ5102005.1"/>
    </source>
</evidence>
<feature type="region of interest" description="Disordered" evidence="1">
    <location>
        <begin position="240"/>
        <end position="263"/>
    </location>
</feature>
<gene>
    <name evidence="3" type="ORF">NUU61_004227</name>
</gene>
<dbReference type="GO" id="GO:0070403">
    <property type="term" value="F:NAD+ binding"/>
    <property type="evidence" value="ECO:0007669"/>
    <property type="project" value="InterPro"/>
</dbReference>
<dbReference type="EMBL" id="JAPMSZ010000005">
    <property type="protein sequence ID" value="KAJ5102005.1"/>
    <property type="molecule type" value="Genomic_DNA"/>
</dbReference>
<organism evidence="3 4">
    <name type="scientific">Penicillium alfredii</name>
    <dbReference type="NCBI Taxonomy" id="1506179"/>
    <lineage>
        <taxon>Eukaryota</taxon>
        <taxon>Fungi</taxon>
        <taxon>Dikarya</taxon>
        <taxon>Ascomycota</taxon>
        <taxon>Pezizomycotina</taxon>
        <taxon>Eurotiomycetes</taxon>
        <taxon>Eurotiomycetidae</taxon>
        <taxon>Eurotiales</taxon>
        <taxon>Aspergillaceae</taxon>
        <taxon>Penicillium</taxon>
    </lineage>
</organism>
<name>A0A9W9FL40_9EURO</name>
<dbReference type="InterPro" id="IPR006176">
    <property type="entry name" value="3-OHacyl-CoA_DH_NAD-bd"/>
</dbReference>
<evidence type="ECO:0000259" key="2">
    <source>
        <dbReference type="Pfam" id="PF02737"/>
    </source>
</evidence>
<dbReference type="Proteomes" id="UP001141434">
    <property type="component" value="Unassembled WGS sequence"/>
</dbReference>
<reference evidence="3" key="2">
    <citation type="journal article" date="2023" name="IMA Fungus">
        <title>Comparative genomic study of the Penicillium genus elucidates a diverse pangenome and 15 lateral gene transfer events.</title>
        <authorList>
            <person name="Petersen C."/>
            <person name="Sorensen T."/>
            <person name="Nielsen M.R."/>
            <person name="Sondergaard T.E."/>
            <person name="Sorensen J.L."/>
            <person name="Fitzpatrick D.A."/>
            <person name="Frisvad J.C."/>
            <person name="Nielsen K.L."/>
        </authorList>
    </citation>
    <scope>NUCLEOTIDE SEQUENCE</scope>
    <source>
        <strain evidence="3">IBT 34128</strain>
    </source>
</reference>
<dbReference type="Gene3D" id="3.40.50.720">
    <property type="entry name" value="NAD(P)-binding Rossmann-like Domain"/>
    <property type="match status" value="1"/>
</dbReference>
<dbReference type="AlphaFoldDB" id="A0A9W9FL40"/>
<keyword evidence="4" id="KW-1185">Reference proteome</keyword>
<evidence type="ECO:0000256" key="1">
    <source>
        <dbReference type="SAM" id="MobiDB-lite"/>
    </source>
</evidence>
<dbReference type="OrthoDB" id="5958943at2759"/>
<sequence length="563" mass="62009">MVSRTDRPVAIVGAGVLGRRIACVFVAAGYNVHIQDSLSESRQAAIDYIDEHKQQFASRLRNRNGNDNAPEATRQPVYGNCKAFVEIGPATSDAWLAIEAVPKPDGKPGIFAELDAKSPRDCILASSSSSFKSVLRAGKVSAARQKRCLNIYFMWPPAIRTVWLMEDCEIGTDSEIFPQLESILTECGMTLTTEVQDSTGSVLDRLWTVAEFLYKNGPGPNKPKSQPGYDFVTWVEENYSEPPSHNDEAGSEDTDTDTNPATPRLKDMYLLDLGFGGSTQDLPPTSEGRILRLNQTTQALTPVVVSQNLPDGIDVSPSTQRIYWTNMGKSVAFCDGSVWSANLDGSDIQCLVPTGKVHTPKQLAVHEPRRQLYFSDREGGGVHRCDFDGGNHEVLVQRDRLPHWADQMTQWCVGIAIDVLHDKMYWTQKGPSKGNRGRIFCAGLDIPAGETAATRSDIRLLFDGLPEPIDAVVDGEDEILYWTDRGEHPAGCALYRAYVGEESLEKSVLARHFHEPIGLKLDKENNLIYVVDLGGSIYSVTLNKGVKTLVLRNDGCYTGITLV</sequence>
<dbReference type="GO" id="GO:0016491">
    <property type="term" value="F:oxidoreductase activity"/>
    <property type="evidence" value="ECO:0007669"/>
    <property type="project" value="TreeGrafter"/>
</dbReference>
<dbReference type="PANTHER" id="PTHR48075:SF3">
    <property type="entry name" value="3-HYDROXYACYL-COA DEHYDROGENASE"/>
    <property type="match status" value="1"/>
</dbReference>
<evidence type="ECO:0000313" key="4">
    <source>
        <dbReference type="Proteomes" id="UP001141434"/>
    </source>
</evidence>
<dbReference type="GO" id="GO:0006631">
    <property type="term" value="P:fatty acid metabolic process"/>
    <property type="evidence" value="ECO:0007669"/>
    <property type="project" value="InterPro"/>
</dbReference>
<dbReference type="Gene3D" id="2.120.10.30">
    <property type="entry name" value="TolB, C-terminal domain"/>
    <property type="match status" value="2"/>
</dbReference>
<dbReference type="InterPro" id="IPR011042">
    <property type="entry name" value="6-blade_b-propeller_TolB-like"/>
</dbReference>
<dbReference type="InterPro" id="IPR000033">
    <property type="entry name" value="LDLR_classB_rpt"/>
</dbReference>
<protein>
    <recommendedName>
        <fullName evidence="2">3-hydroxyacyl-CoA dehydrogenase NAD binding domain-containing protein</fullName>
    </recommendedName>
</protein>
<dbReference type="InterPro" id="IPR036291">
    <property type="entry name" value="NAD(P)-bd_dom_sf"/>
</dbReference>
<accession>A0A9W9FL40</accession>
<dbReference type="RefSeq" id="XP_056512836.1">
    <property type="nucleotide sequence ID" value="XM_056654809.1"/>
</dbReference>
<dbReference type="Pfam" id="PF02737">
    <property type="entry name" value="3HCDH_N"/>
    <property type="match status" value="1"/>
</dbReference>